<proteinExistence type="predicted"/>
<dbReference type="Gene3D" id="3.40.50.300">
    <property type="entry name" value="P-loop containing nucleotide triphosphate hydrolases"/>
    <property type="match status" value="1"/>
</dbReference>
<name>A0AAV2Q9P0_MEGNR</name>
<protein>
    <submittedName>
        <fullName evidence="2">Uncharacterized protein</fullName>
    </submittedName>
</protein>
<dbReference type="SUPFAM" id="SSF52047">
    <property type="entry name" value="RNI-like"/>
    <property type="match status" value="1"/>
</dbReference>
<accession>A0AAV2Q9P0</accession>
<dbReference type="AlphaFoldDB" id="A0AAV2Q9P0"/>
<evidence type="ECO:0000313" key="2">
    <source>
        <dbReference type="EMBL" id="CAL4073396.1"/>
    </source>
</evidence>
<dbReference type="InterPro" id="IPR027417">
    <property type="entry name" value="P-loop_NTPase"/>
</dbReference>
<sequence>MLPPESTCITPEESNKVHYWYSVKKIGHGLFIKLFKWLTTSLDNNIENEILNFYNEKQKQNGYNEKYNCYFKAFTSQQWYEWDFLESERRVLNNPESMPEDFTISLLGKLFKKVCPLLSKSGKLRDMIHEIVCLQNSFAKEKLCISDDELPLKLSDLETKYLEMLTEVSTLCESILISIPDEKTEIRHQFTNLQTWLQEPVVVEDYKDFEINIKQLRTKLTQEVQSKCYQKLKIDYKERCQDEPSPFFEVTGINHHKFTECHYFEQDNLQFPKEKEHLYVQKHIKKQINYTNLRIIKTLEMLKFQLANGELPPVILLHGDDHVGMSALCQLYALVWAQGKDEVAGLAHLDMVLYHDCGTQQISSLDDLISKLLHHIMVDIGIEVSHLREILVQLHILLILDRYEEANDSTLFSDSISIAGSMFRILTTSSSAIAVQLESYAIEKIKNVLDLLYQGMSIRNQERFVKRLLDVNITNEFEKNEIFLSIVTHLSTLNDVMGECLQQSPHILSDLTQLWIEGENVLEMTSTQIFTKINESLQRKLISNLLTSGIGMDVAEKCKIFYKYLCEIAYFAEFSDENELEESTVHLLREKCKQLKLSQNLVFSHYLIFKRFRREDQSIDTHYAFPHNCLKDSHASKHIAYLLQNAETSNFDSSYEWCEKLGETKYKLLLRNITGNLALLYPDMVTKYGKYILQLENQYNGNRVDNILCNVAESASNPECLRHMTEIASQLMSASCLEEKGDKVSKLMWTVGSNAALIPLARVLKMKKPQILLMENINYSAFKTFLPNVSQRRMDVNFNMDVGFRDNQIYDGYSVSFHDDYLMQLMKSDHIFKVKWFSGWLTESSISKLPQTLTRLKLNISTRNAPSLLKHVTQLQNLKFLEIHLFGSSEPKLNSFPIEFPHKSKLRQLTLSITGLCSEDLLWFTNLAKISSPNTGALHTIKLHNTTATGKSICKMIEELQKAKTTYERFEFKCKTNISSEDREMFGHLSKSSPHIRSIILYYFVEGSLVTKYSWTPKENMYEKTIILPQMSEIIEDSSLSKEGYEDVTNLSDDNCDEESSDDGVYYSSTTEMSDEEEDRLLSGEIGLEAFMHKRKYKSSPEEEQTRKKIKV</sequence>
<organism evidence="2 3">
    <name type="scientific">Meganyctiphanes norvegica</name>
    <name type="common">Northern krill</name>
    <name type="synonym">Thysanopoda norvegica</name>
    <dbReference type="NCBI Taxonomy" id="48144"/>
    <lineage>
        <taxon>Eukaryota</taxon>
        <taxon>Metazoa</taxon>
        <taxon>Ecdysozoa</taxon>
        <taxon>Arthropoda</taxon>
        <taxon>Crustacea</taxon>
        <taxon>Multicrustacea</taxon>
        <taxon>Malacostraca</taxon>
        <taxon>Eumalacostraca</taxon>
        <taxon>Eucarida</taxon>
        <taxon>Euphausiacea</taxon>
        <taxon>Euphausiidae</taxon>
        <taxon>Meganyctiphanes</taxon>
    </lineage>
</organism>
<reference evidence="2 3" key="1">
    <citation type="submission" date="2024-05" db="EMBL/GenBank/DDBJ databases">
        <authorList>
            <person name="Wallberg A."/>
        </authorList>
    </citation>
    <scope>NUCLEOTIDE SEQUENCE [LARGE SCALE GENOMIC DNA]</scope>
</reference>
<evidence type="ECO:0000256" key="1">
    <source>
        <dbReference type="SAM" id="MobiDB-lite"/>
    </source>
</evidence>
<gene>
    <name evidence="2" type="ORF">MNOR_LOCUS9116</name>
</gene>
<feature type="region of interest" description="Disordered" evidence="1">
    <location>
        <begin position="1049"/>
        <end position="1078"/>
    </location>
</feature>
<comment type="caution">
    <text evidence="2">The sequence shown here is derived from an EMBL/GenBank/DDBJ whole genome shotgun (WGS) entry which is preliminary data.</text>
</comment>
<dbReference type="Proteomes" id="UP001497623">
    <property type="component" value="Unassembled WGS sequence"/>
</dbReference>
<dbReference type="EMBL" id="CAXKWB010004335">
    <property type="protein sequence ID" value="CAL4073396.1"/>
    <property type="molecule type" value="Genomic_DNA"/>
</dbReference>
<evidence type="ECO:0000313" key="3">
    <source>
        <dbReference type="Proteomes" id="UP001497623"/>
    </source>
</evidence>
<keyword evidence="3" id="KW-1185">Reference proteome</keyword>